<evidence type="ECO:0000256" key="4">
    <source>
        <dbReference type="ARBA" id="ARBA00022691"/>
    </source>
</evidence>
<comment type="caution">
    <text evidence="10">The sequence shown here is derived from an EMBL/GenBank/DDBJ whole genome shotgun (WGS) entry which is preliminary data.</text>
</comment>
<evidence type="ECO:0000256" key="6">
    <source>
        <dbReference type="ARBA" id="ARBA00023004"/>
    </source>
</evidence>
<evidence type="ECO:0000259" key="9">
    <source>
        <dbReference type="PROSITE" id="PS51918"/>
    </source>
</evidence>
<evidence type="ECO:0000313" key="10">
    <source>
        <dbReference type="EMBL" id="HFZ08905.1"/>
    </source>
</evidence>
<dbReference type="FunFam" id="3.80.30.20:FF:000001">
    <property type="entry name" value="tRNA-2-methylthio-N(6)-dimethylallyladenosine synthase 2"/>
    <property type="match status" value="1"/>
</dbReference>
<organism evidence="10">
    <name type="scientific">candidate division CPR3 bacterium</name>
    <dbReference type="NCBI Taxonomy" id="2268181"/>
    <lineage>
        <taxon>Bacteria</taxon>
        <taxon>Bacteria division CPR3</taxon>
    </lineage>
</organism>
<comment type="cofactor">
    <cofactor evidence="1">
        <name>[4Fe-4S] cluster</name>
        <dbReference type="ChEBI" id="CHEBI:49883"/>
    </cofactor>
</comment>
<evidence type="ECO:0000256" key="3">
    <source>
        <dbReference type="ARBA" id="ARBA00022679"/>
    </source>
</evidence>
<keyword evidence="5" id="KW-0479">Metal-binding</keyword>
<dbReference type="AlphaFoldDB" id="A0A7V3J9P4"/>
<dbReference type="InterPro" id="IPR038135">
    <property type="entry name" value="Methylthiotransferase_N_sf"/>
</dbReference>
<keyword evidence="3 10" id="KW-0808">Transferase</keyword>
<dbReference type="NCBIfam" id="TIGR00089">
    <property type="entry name" value="MiaB/RimO family radical SAM methylthiotransferase"/>
    <property type="match status" value="1"/>
</dbReference>
<dbReference type="PROSITE" id="PS01278">
    <property type="entry name" value="MTTASE_RADICAL"/>
    <property type="match status" value="1"/>
</dbReference>
<feature type="domain" description="MTTase N-terminal" evidence="8">
    <location>
        <begin position="1"/>
        <end position="106"/>
    </location>
</feature>
<proteinExistence type="predicted"/>
<dbReference type="GO" id="GO:0035597">
    <property type="term" value="F:tRNA-2-methylthio-N(6)-dimethylallyladenosine(37) synthase activity"/>
    <property type="evidence" value="ECO:0007669"/>
    <property type="project" value="TreeGrafter"/>
</dbReference>
<dbReference type="PANTHER" id="PTHR43020:SF2">
    <property type="entry name" value="MITOCHONDRIAL TRNA METHYLTHIOTRANSFERASE CDK5RAP1"/>
    <property type="match status" value="1"/>
</dbReference>
<feature type="domain" description="Radical SAM core" evidence="9">
    <location>
        <begin position="134"/>
        <end position="368"/>
    </location>
</feature>
<dbReference type="Gene3D" id="3.40.50.12160">
    <property type="entry name" value="Methylthiotransferase, N-terminal domain"/>
    <property type="match status" value="1"/>
</dbReference>
<evidence type="ECO:0000256" key="2">
    <source>
        <dbReference type="ARBA" id="ARBA00022485"/>
    </source>
</evidence>
<evidence type="ECO:0000259" key="8">
    <source>
        <dbReference type="PROSITE" id="PS51449"/>
    </source>
</evidence>
<dbReference type="SFLD" id="SFLDS00029">
    <property type="entry name" value="Radical_SAM"/>
    <property type="match status" value="1"/>
</dbReference>
<dbReference type="SFLD" id="SFLDG01082">
    <property type="entry name" value="B12-binding_domain_containing"/>
    <property type="match status" value="1"/>
</dbReference>
<reference evidence="10" key="1">
    <citation type="journal article" date="2020" name="mSystems">
        <title>Genome- and Community-Level Interaction Insights into Carbon Utilization and Element Cycling Functions of Hydrothermarchaeota in Hydrothermal Sediment.</title>
        <authorList>
            <person name="Zhou Z."/>
            <person name="Liu Y."/>
            <person name="Xu W."/>
            <person name="Pan J."/>
            <person name="Luo Z.H."/>
            <person name="Li M."/>
        </authorList>
    </citation>
    <scope>NUCLEOTIDE SEQUENCE [LARGE SCALE GENOMIC DNA]</scope>
    <source>
        <strain evidence="10">SpSt-757</strain>
    </source>
</reference>
<dbReference type="GO" id="GO:0005829">
    <property type="term" value="C:cytosol"/>
    <property type="evidence" value="ECO:0007669"/>
    <property type="project" value="TreeGrafter"/>
</dbReference>
<gene>
    <name evidence="10" type="ORF">ENV41_02090</name>
</gene>
<dbReference type="Pfam" id="PF04055">
    <property type="entry name" value="Radical_SAM"/>
    <property type="match status" value="1"/>
</dbReference>
<keyword evidence="4" id="KW-0949">S-adenosyl-L-methionine</keyword>
<dbReference type="PROSITE" id="PS51449">
    <property type="entry name" value="MTTASE_N"/>
    <property type="match status" value="1"/>
</dbReference>
<dbReference type="SUPFAM" id="SSF102114">
    <property type="entry name" value="Radical SAM enzymes"/>
    <property type="match status" value="1"/>
</dbReference>
<evidence type="ECO:0000256" key="5">
    <source>
        <dbReference type="ARBA" id="ARBA00022723"/>
    </source>
</evidence>
<dbReference type="PROSITE" id="PS51918">
    <property type="entry name" value="RADICAL_SAM"/>
    <property type="match status" value="1"/>
</dbReference>
<dbReference type="CDD" id="cd01335">
    <property type="entry name" value="Radical_SAM"/>
    <property type="match status" value="1"/>
</dbReference>
<dbReference type="InterPro" id="IPR007197">
    <property type="entry name" value="rSAM"/>
</dbReference>
<name>A0A7V3J9P4_UNCC3</name>
<evidence type="ECO:0000256" key="7">
    <source>
        <dbReference type="ARBA" id="ARBA00023014"/>
    </source>
</evidence>
<dbReference type="InterPro" id="IPR020612">
    <property type="entry name" value="Methylthiotransferase_CS"/>
</dbReference>
<dbReference type="PANTHER" id="PTHR43020">
    <property type="entry name" value="CDK5 REGULATORY SUBUNIT-ASSOCIATED PROTEIN 1"/>
    <property type="match status" value="1"/>
</dbReference>
<dbReference type="InterPro" id="IPR006638">
    <property type="entry name" value="Elp3/MiaA/NifB-like_rSAM"/>
</dbReference>
<evidence type="ECO:0000256" key="1">
    <source>
        <dbReference type="ARBA" id="ARBA00001966"/>
    </source>
</evidence>
<dbReference type="InterPro" id="IPR023404">
    <property type="entry name" value="rSAM_horseshoe"/>
</dbReference>
<accession>A0A7V3J9P4</accession>
<keyword evidence="7" id="KW-0411">Iron-sulfur</keyword>
<dbReference type="Pfam" id="PF00919">
    <property type="entry name" value="UPF0004"/>
    <property type="match status" value="1"/>
</dbReference>
<keyword evidence="2" id="KW-0004">4Fe-4S</keyword>
<dbReference type="SFLD" id="SFLDG01061">
    <property type="entry name" value="methylthiotransferase"/>
    <property type="match status" value="1"/>
</dbReference>
<sequence length="368" mass="42358">MTYFIFTLGCQMNIFDSERIDAVLKSCGLKPVPEDQADLIVVNACSVRQSAVDRIYGKLRNWQGKKIIITGCILPHDKKKLAKKVNLIFDIKNLPKLPQFLSQIYSKNHHDIERDSISLPPLPITRYSLLRNKLKNKNEVFVPIMVGCDNFCTYCAVPYTRGREISRPEREIIAEVKALVKQGAKRIILLGQNVNNYGGNQRLVASDQRKSPFVTLLKKLSKLPGDFKISFLTSNPWNFPDELIELIAKEPKLSKEIHLPLQSGDDEVLKRMNRHYTTKEYLQLINDLQFRIHDLRLSTDIIVGFPGETKKAFENTVKLCKMAKFDKAYVAMYSPRPGTAAAKLYEDDVPYEEKKRRWQILNKMINKN</sequence>
<dbReference type="GO" id="GO:0051539">
    <property type="term" value="F:4 iron, 4 sulfur cluster binding"/>
    <property type="evidence" value="ECO:0007669"/>
    <property type="project" value="UniProtKB-KW"/>
</dbReference>
<dbReference type="InterPro" id="IPR013848">
    <property type="entry name" value="Methylthiotransferase_N"/>
</dbReference>
<dbReference type="SMART" id="SM00729">
    <property type="entry name" value="Elp3"/>
    <property type="match status" value="1"/>
</dbReference>
<dbReference type="InterPro" id="IPR005839">
    <property type="entry name" value="Methylthiotransferase"/>
</dbReference>
<dbReference type="GO" id="GO:0046872">
    <property type="term" value="F:metal ion binding"/>
    <property type="evidence" value="ECO:0007669"/>
    <property type="project" value="UniProtKB-KW"/>
</dbReference>
<keyword evidence="6" id="KW-0408">Iron</keyword>
<dbReference type="EMBL" id="DTGG01000070">
    <property type="protein sequence ID" value="HFZ08905.1"/>
    <property type="molecule type" value="Genomic_DNA"/>
</dbReference>
<protein>
    <submittedName>
        <fullName evidence="10">MiaB/RimO family radical SAM methylthiotransferase</fullName>
    </submittedName>
</protein>
<dbReference type="InterPro" id="IPR058240">
    <property type="entry name" value="rSAM_sf"/>
</dbReference>
<dbReference type="Gene3D" id="3.80.30.20">
    <property type="entry name" value="tm_1862 like domain"/>
    <property type="match status" value="1"/>
</dbReference>